<dbReference type="FunFam" id="3.40.640.10:FF:000001">
    <property type="entry name" value="Serine hydroxymethyltransferase"/>
    <property type="match status" value="1"/>
</dbReference>
<comment type="cofactor">
    <cofactor evidence="2 11 12">
        <name>pyridoxal 5'-phosphate</name>
        <dbReference type="ChEBI" id="CHEBI:597326"/>
    </cofactor>
</comment>
<feature type="site" description="Plays an important role in substrate specificity" evidence="11">
    <location>
        <position position="228"/>
    </location>
</feature>
<dbReference type="GO" id="GO:0008168">
    <property type="term" value="F:methyltransferase activity"/>
    <property type="evidence" value="ECO:0007669"/>
    <property type="project" value="UniProtKB-KW"/>
</dbReference>
<sequence length="422" mass="45160">MFPKDCMIAGYDPELAQAIADEGQRQEDHVELIASENYASPRVMEAQGSKLTNKYAEGYPGKRYYGGCEYVDVAEKLAIDRVKQLFGADYANVQPHSGSQANQAVYFALLQPGDKILGMSLAHGGHLTHGAKVNLSGKILDAVQYGVDANGIVDMDEVERLAVEHQPKMIVAGFSAYSQVLDWARFRAIADKVGAYLFVDMAHIAGLVAAGVYPSPLPHAHVVTSTTHKTLRGPRGGIIVASNQGMGEAAEEITKKLQSIVFPGIQGGPLMHVIAAKAVAFKEALEPEFKAYQTQVVKNAQAMAKTIIARGYKIVSGGTENHLMLIDMIGKGVTGKDAEAALGKAHITVNKNAVPNDPQKPFVTSGLRVGTPAVTTRGYLEADCVDLANWICDVLDAPTDEAVIAAVRAKVEAQCKKFPVYG</sequence>
<comment type="subcellular location">
    <subcellularLocation>
        <location evidence="3 11">Cytoplasm</location>
    </subcellularLocation>
</comment>
<evidence type="ECO:0000256" key="4">
    <source>
        <dbReference type="ARBA" id="ARBA00006376"/>
    </source>
</evidence>
<feature type="domain" description="Serine hydroxymethyltransferase-like" evidence="13">
    <location>
        <begin position="10"/>
        <end position="391"/>
    </location>
</feature>
<dbReference type="OrthoDB" id="9803846at2"/>
<evidence type="ECO:0000256" key="1">
    <source>
        <dbReference type="ARBA" id="ARBA00001528"/>
    </source>
</evidence>
<evidence type="ECO:0000256" key="9">
    <source>
        <dbReference type="ARBA" id="ARBA00022679"/>
    </source>
</evidence>
<proteinExistence type="inferred from homology"/>
<dbReference type="GO" id="GO:0030170">
    <property type="term" value="F:pyridoxal phosphate binding"/>
    <property type="evidence" value="ECO:0007669"/>
    <property type="project" value="UniProtKB-UniRule"/>
</dbReference>
<name>A0A169GU44_9GAMM</name>
<feature type="binding site" evidence="11">
    <location>
        <position position="121"/>
    </location>
    <ligand>
        <name>(6S)-5,6,7,8-tetrahydrofolate</name>
        <dbReference type="ChEBI" id="CHEBI:57453"/>
    </ligand>
</feature>
<dbReference type="Proteomes" id="UP000077255">
    <property type="component" value="Chromosome"/>
</dbReference>
<dbReference type="InterPro" id="IPR039429">
    <property type="entry name" value="SHMT-like_dom"/>
</dbReference>
<comment type="caution">
    <text evidence="11">Lacks conserved residue(s) required for the propagation of feature annotation.</text>
</comment>
<dbReference type="GO" id="GO:0005829">
    <property type="term" value="C:cytosol"/>
    <property type="evidence" value="ECO:0007669"/>
    <property type="project" value="TreeGrafter"/>
</dbReference>
<evidence type="ECO:0000256" key="10">
    <source>
        <dbReference type="ARBA" id="ARBA00022898"/>
    </source>
</evidence>
<dbReference type="InterPro" id="IPR001085">
    <property type="entry name" value="Ser_HO-MeTrfase"/>
</dbReference>
<evidence type="ECO:0000313" key="15">
    <source>
        <dbReference type="Proteomes" id="UP000077255"/>
    </source>
</evidence>
<dbReference type="PROSITE" id="PS00096">
    <property type="entry name" value="SHMT"/>
    <property type="match status" value="1"/>
</dbReference>
<dbReference type="Pfam" id="PF00464">
    <property type="entry name" value="SHMT"/>
    <property type="match status" value="1"/>
</dbReference>
<keyword evidence="9 11" id="KW-0808">Transferase</keyword>
<dbReference type="CDD" id="cd00378">
    <property type="entry name" value="SHMT"/>
    <property type="match status" value="1"/>
</dbReference>
<accession>A0A169GU44</accession>
<evidence type="ECO:0000256" key="6">
    <source>
        <dbReference type="ARBA" id="ARBA00022490"/>
    </source>
</evidence>
<dbReference type="Gene3D" id="3.40.640.10">
    <property type="entry name" value="Type I PLP-dependent aspartate aminotransferase-like (Major domain)"/>
    <property type="match status" value="1"/>
</dbReference>
<keyword evidence="15" id="KW-1185">Reference proteome</keyword>
<dbReference type="InterPro" id="IPR049943">
    <property type="entry name" value="Ser_HO-MeTrfase-like"/>
</dbReference>
<dbReference type="EC" id="2.1.2.1" evidence="11"/>
<dbReference type="AlphaFoldDB" id="A0A169GU44"/>
<dbReference type="NCBIfam" id="NF000586">
    <property type="entry name" value="PRK00011.1"/>
    <property type="match status" value="1"/>
</dbReference>
<evidence type="ECO:0000256" key="8">
    <source>
        <dbReference type="ARBA" id="ARBA00022605"/>
    </source>
</evidence>
<dbReference type="Gene3D" id="3.90.1150.10">
    <property type="entry name" value="Aspartate Aminotransferase, domain 1"/>
    <property type="match status" value="1"/>
</dbReference>
<comment type="function">
    <text evidence="11">Catalyzes the reversible interconversion of serine and glycine with tetrahydrofolate (THF) serving as the one-carbon carrier. This reaction serves as the major source of one-carbon groups required for the biosynthesis of purines, thymidylate, methionine, and other important biomolecules. Also exhibits THF-independent aldolase activity toward beta-hydroxyamino acids, producing glycine and aldehydes, via a retro-aldol mechanism.</text>
</comment>
<dbReference type="KEGG" id="dtx:ATSB10_21950"/>
<evidence type="ECO:0000256" key="5">
    <source>
        <dbReference type="ARBA" id="ARBA00011738"/>
    </source>
</evidence>
<feature type="modified residue" description="N6-(pyridoxal phosphate)lysine" evidence="11 12">
    <location>
        <position position="229"/>
    </location>
</feature>
<dbReference type="PANTHER" id="PTHR11680">
    <property type="entry name" value="SERINE HYDROXYMETHYLTRANSFERASE"/>
    <property type="match status" value="1"/>
</dbReference>
<keyword evidence="7 11" id="KW-0554">One-carbon metabolism</keyword>
<feature type="binding site" evidence="11">
    <location>
        <begin position="125"/>
        <end position="127"/>
    </location>
    <ligand>
        <name>(6S)-5,6,7,8-tetrahydrofolate</name>
        <dbReference type="ChEBI" id="CHEBI:57453"/>
    </ligand>
</feature>
<organism evidence="14 15">
    <name type="scientific">Dyella thiooxydans</name>
    <dbReference type="NCBI Taxonomy" id="445710"/>
    <lineage>
        <taxon>Bacteria</taxon>
        <taxon>Pseudomonadati</taxon>
        <taxon>Pseudomonadota</taxon>
        <taxon>Gammaproteobacteria</taxon>
        <taxon>Lysobacterales</taxon>
        <taxon>Rhodanobacteraceae</taxon>
        <taxon>Dyella</taxon>
    </lineage>
</organism>
<dbReference type="HAMAP" id="MF_00051">
    <property type="entry name" value="SHMT"/>
    <property type="match status" value="1"/>
</dbReference>
<protein>
    <recommendedName>
        <fullName evidence="11">Serine hydroxymethyltransferase</fullName>
        <shortName evidence="11">SHMT</shortName>
        <shortName evidence="11">Serine methylase</shortName>
        <ecNumber evidence="11">2.1.2.1</ecNumber>
    </recommendedName>
</protein>
<dbReference type="PATRIC" id="fig|445710.3.peg.2193"/>
<evidence type="ECO:0000256" key="2">
    <source>
        <dbReference type="ARBA" id="ARBA00001933"/>
    </source>
</evidence>
<dbReference type="GO" id="GO:0035999">
    <property type="term" value="P:tetrahydrofolate interconversion"/>
    <property type="evidence" value="ECO:0007669"/>
    <property type="project" value="UniProtKB-UniRule"/>
</dbReference>
<feature type="binding site" evidence="11">
    <location>
        <position position="251"/>
    </location>
    <ligand>
        <name>(6S)-5,6,7,8-tetrahydrofolate</name>
        <dbReference type="ChEBI" id="CHEBI:57453"/>
    </ligand>
</feature>
<keyword evidence="10 11" id="KW-0663">Pyridoxal phosphate</keyword>
<dbReference type="EMBL" id="CP014841">
    <property type="protein sequence ID" value="AND69649.1"/>
    <property type="molecule type" value="Genomic_DNA"/>
</dbReference>
<comment type="catalytic activity">
    <reaction evidence="1 11">
        <text>(6R)-5,10-methylene-5,6,7,8-tetrahydrofolate + glycine + H2O = (6S)-5,6,7,8-tetrahydrofolate + L-serine</text>
        <dbReference type="Rhea" id="RHEA:15481"/>
        <dbReference type="ChEBI" id="CHEBI:15377"/>
        <dbReference type="ChEBI" id="CHEBI:15636"/>
        <dbReference type="ChEBI" id="CHEBI:33384"/>
        <dbReference type="ChEBI" id="CHEBI:57305"/>
        <dbReference type="ChEBI" id="CHEBI:57453"/>
        <dbReference type="EC" id="2.1.2.1"/>
    </reaction>
</comment>
<keyword evidence="6 11" id="KW-0963">Cytoplasm</keyword>
<dbReference type="InterPro" id="IPR019798">
    <property type="entry name" value="Ser_HO-MeTrfase_PLP_BS"/>
</dbReference>
<dbReference type="RefSeq" id="WP_063672697.1">
    <property type="nucleotide sequence ID" value="NZ_CP014841.1"/>
</dbReference>
<dbReference type="InterPro" id="IPR015422">
    <property type="entry name" value="PyrdxlP-dep_Trfase_small"/>
</dbReference>
<keyword evidence="14" id="KW-0489">Methyltransferase</keyword>
<dbReference type="SUPFAM" id="SSF53383">
    <property type="entry name" value="PLP-dependent transferases"/>
    <property type="match status" value="1"/>
</dbReference>
<dbReference type="GO" id="GO:0004372">
    <property type="term" value="F:glycine hydroxymethyltransferase activity"/>
    <property type="evidence" value="ECO:0007669"/>
    <property type="project" value="UniProtKB-UniRule"/>
</dbReference>
<dbReference type="UniPathway" id="UPA00288">
    <property type="reaction ID" value="UER01023"/>
</dbReference>
<dbReference type="GO" id="GO:0032259">
    <property type="term" value="P:methylation"/>
    <property type="evidence" value="ECO:0007669"/>
    <property type="project" value="UniProtKB-KW"/>
</dbReference>
<keyword evidence="8 11" id="KW-0028">Amino-acid biosynthesis</keyword>
<comment type="pathway">
    <text evidence="11">Amino-acid biosynthesis; glycine biosynthesis; glycine from L-serine: step 1/1.</text>
</comment>
<gene>
    <name evidence="11" type="primary">glyA</name>
    <name evidence="14" type="ORF">ATSB10_21950</name>
</gene>
<evidence type="ECO:0000256" key="11">
    <source>
        <dbReference type="HAMAP-Rule" id="MF_00051"/>
    </source>
</evidence>
<comment type="pathway">
    <text evidence="11">One-carbon metabolism; tetrahydrofolate interconversion.</text>
</comment>
<dbReference type="PIRSF" id="PIRSF000412">
    <property type="entry name" value="SHMT"/>
    <property type="match status" value="1"/>
</dbReference>
<dbReference type="STRING" id="445710.ATSB10_21950"/>
<dbReference type="FunFam" id="3.90.1150.10:FF:000003">
    <property type="entry name" value="Serine hydroxymethyltransferase"/>
    <property type="match status" value="1"/>
</dbReference>
<comment type="subunit">
    <text evidence="5 11">Homodimer.</text>
</comment>
<evidence type="ECO:0000256" key="7">
    <source>
        <dbReference type="ARBA" id="ARBA00022563"/>
    </source>
</evidence>
<dbReference type="InterPro" id="IPR015421">
    <property type="entry name" value="PyrdxlP-dep_Trfase_major"/>
</dbReference>
<dbReference type="InterPro" id="IPR015424">
    <property type="entry name" value="PyrdxlP-dep_Trfase"/>
</dbReference>
<evidence type="ECO:0000256" key="12">
    <source>
        <dbReference type="PIRSR" id="PIRSR000412-50"/>
    </source>
</evidence>
<evidence type="ECO:0000256" key="3">
    <source>
        <dbReference type="ARBA" id="ARBA00004496"/>
    </source>
</evidence>
<reference evidence="14 15" key="1">
    <citation type="submission" date="2016-02" db="EMBL/GenBank/DDBJ databases">
        <title>Complete genome sequencing and analysis of ATSB10, Dyella thiooxydans isolated from rhizosphere soil of sunflower (Helianthus annuus L.).</title>
        <authorList>
            <person name="Lee Y."/>
            <person name="Hwangbo K."/>
            <person name="Chung H."/>
            <person name="Yoo J."/>
            <person name="Kim K.Y."/>
            <person name="Sa T.M."/>
            <person name="Um Y."/>
            <person name="Madhaiyan M."/>
        </authorList>
    </citation>
    <scope>NUCLEOTIDE SEQUENCE [LARGE SCALE GENOMIC DNA]</scope>
    <source>
        <strain evidence="14 15">ATSB10</strain>
    </source>
</reference>
<evidence type="ECO:0000313" key="14">
    <source>
        <dbReference type="EMBL" id="AND69649.1"/>
    </source>
</evidence>
<dbReference type="UniPathway" id="UPA00193"/>
<dbReference type="GO" id="GO:0019264">
    <property type="term" value="P:glycine biosynthetic process from serine"/>
    <property type="evidence" value="ECO:0007669"/>
    <property type="project" value="UniProtKB-UniRule"/>
</dbReference>
<comment type="similarity">
    <text evidence="4 11">Belongs to the SHMT family.</text>
</comment>
<dbReference type="PANTHER" id="PTHR11680:SF50">
    <property type="entry name" value="SERINE HYDROXYMETHYLTRANSFERASE"/>
    <property type="match status" value="1"/>
</dbReference>
<evidence type="ECO:0000259" key="13">
    <source>
        <dbReference type="Pfam" id="PF00464"/>
    </source>
</evidence>